<name>A0ACB7S8U7_HYAAI</name>
<keyword evidence="2" id="KW-1185">Reference proteome</keyword>
<reference evidence="1" key="1">
    <citation type="submission" date="2020-05" db="EMBL/GenBank/DDBJ databases">
        <title>Large-scale comparative analyses of tick genomes elucidate their genetic diversity and vector capacities.</title>
        <authorList>
            <person name="Jia N."/>
            <person name="Wang J."/>
            <person name="Shi W."/>
            <person name="Du L."/>
            <person name="Sun Y."/>
            <person name="Zhan W."/>
            <person name="Jiang J."/>
            <person name="Wang Q."/>
            <person name="Zhang B."/>
            <person name="Ji P."/>
            <person name="Sakyi L.B."/>
            <person name="Cui X."/>
            <person name="Yuan T."/>
            <person name="Jiang B."/>
            <person name="Yang W."/>
            <person name="Lam T.T.-Y."/>
            <person name="Chang Q."/>
            <person name="Ding S."/>
            <person name="Wang X."/>
            <person name="Zhu J."/>
            <person name="Ruan X."/>
            <person name="Zhao L."/>
            <person name="Wei J."/>
            <person name="Que T."/>
            <person name="Du C."/>
            <person name="Cheng J."/>
            <person name="Dai P."/>
            <person name="Han X."/>
            <person name="Huang E."/>
            <person name="Gao Y."/>
            <person name="Liu J."/>
            <person name="Shao H."/>
            <person name="Ye R."/>
            <person name="Li L."/>
            <person name="Wei W."/>
            <person name="Wang X."/>
            <person name="Wang C."/>
            <person name="Yang T."/>
            <person name="Huo Q."/>
            <person name="Li W."/>
            <person name="Guo W."/>
            <person name="Chen H."/>
            <person name="Zhou L."/>
            <person name="Ni X."/>
            <person name="Tian J."/>
            <person name="Zhou Y."/>
            <person name="Sheng Y."/>
            <person name="Liu T."/>
            <person name="Pan Y."/>
            <person name="Xia L."/>
            <person name="Li J."/>
            <person name="Zhao F."/>
            <person name="Cao W."/>
        </authorList>
    </citation>
    <scope>NUCLEOTIDE SEQUENCE</scope>
    <source>
        <strain evidence="1">Hyas-2018</strain>
    </source>
</reference>
<sequence length="328" mass="36670">MSPFGWLTNRVRATLFFVSFFIACVFCDPLCQETTPFHYDQPQLTCSDLTSADELVSNVPDRSNGGKLELVLKDSRLEYIPRSVFQKVKPSTLVLSNVTVRSYRTPDSDVSVFAELRDTLEKLVFHKNSSLPDSWNLLKDNRQLSELLLFRMASLRLGQDFNELPASVKDVAVVQSTLSAVDAHWLSSLSNLESLRIEKVDLEKFEKTMLPSPASKLKYLTIIGTDLSALPEDFAQDLPSLEKVNLKRNKFATFQEAPLAPLKSRKVIVELEGNPVVCDCRLAFLLGYPDSWQYPNCEAPATLAKTPLRQLTPTSLGCTATSSAGREE</sequence>
<accession>A0ACB7S8U7</accession>
<proteinExistence type="predicted"/>
<dbReference type="Proteomes" id="UP000821845">
    <property type="component" value="Chromosome 5"/>
</dbReference>
<protein>
    <submittedName>
        <fullName evidence="1">Uncharacterized protein</fullName>
    </submittedName>
</protein>
<evidence type="ECO:0000313" key="2">
    <source>
        <dbReference type="Proteomes" id="UP000821845"/>
    </source>
</evidence>
<dbReference type="EMBL" id="CM023485">
    <property type="protein sequence ID" value="KAH6931178.1"/>
    <property type="molecule type" value="Genomic_DNA"/>
</dbReference>
<organism evidence="1 2">
    <name type="scientific">Hyalomma asiaticum</name>
    <name type="common">Tick</name>
    <dbReference type="NCBI Taxonomy" id="266040"/>
    <lineage>
        <taxon>Eukaryota</taxon>
        <taxon>Metazoa</taxon>
        <taxon>Ecdysozoa</taxon>
        <taxon>Arthropoda</taxon>
        <taxon>Chelicerata</taxon>
        <taxon>Arachnida</taxon>
        <taxon>Acari</taxon>
        <taxon>Parasitiformes</taxon>
        <taxon>Ixodida</taxon>
        <taxon>Ixodoidea</taxon>
        <taxon>Ixodidae</taxon>
        <taxon>Hyalomminae</taxon>
        <taxon>Hyalomma</taxon>
    </lineage>
</organism>
<evidence type="ECO:0000313" key="1">
    <source>
        <dbReference type="EMBL" id="KAH6931178.1"/>
    </source>
</evidence>
<gene>
    <name evidence="1" type="ORF">HPB50_022712</name>
</gene>
<comment type="caution">
    <text evidence="1">The sequence shown here is derived from an EMBL/GenBank/DDBJ whole genome shotgun (WGS) entry which is preliminary data.</text>
</comment>